<dbReference type="EMBL" id="LLXI01007625">
    <property type="protein sequence ID" value="PKY62647.1"/>
    <property type="molecule type" value="Genomic_DNA"/>
</dbReference>
<keyword evidence="2" id="KW-1185">Reference proteome</keyword>
<evidence type="ECO:0000313" key="1">
    <source>
        <dbReference type="EMBL" id="PKY62647.1"/>
    </source>
</evidence>
<comment type="caution">
    <text evidence="1">The sequence shown here is derived from an EMBL/GenBank/DDBJ whole genome shotgun (WGS) entry which is preliminary data.</text>
</comment>
<name>A0A2I1HUU8_9GLOM</name>
<sequence>MKKNQQYEFFCKDGCFILKCHHQKRYKPDHAGILFGEESSFCKVSSSTSKKTMSQVSSAVSSDLRDYPEFQKKILEGYFLNIKAHFLLKTHDYLRDLPPAIESFAVKKDRLSPYIMKLVENLYEG</sequence>
<accession>A0A2I1HUU8</accession>
<dbReference type="Proteomes" id="UP000234323">
    <property type="component" value="Unassembled WGS sequence"/>
</dbReference>
<gene>
    <name evidence="1" type="ORF">RhiirA4_489494</name>
</gene>
<protein>
    <submittedName>
        <fullName evidence="1">Uncharacterized protein</fullName>
    </submittedName>
</protein>
<organism evidence="1 2">
    <name type="scientific">Rhizophagus irregularis</name>
    <dbReference type="NCBI Taxonomy" id="588596"/>
    <lineage>
        <taxon>Eukaryota</taxon>
        <taxon>Fungi</taxon>
        <taxon>Fungi incertae sedis</taxon>
        <taxon>Mucoromycota</taxon>
        <taxon>Glomeromycotina</taxon>
        <taxon>Glomeromycetes</taxon>
        <taxon>Glomerales</taxon>
        <taxon>Glomeraceae</taxon>
        <taxon>Rhizophagus</taxon>
    </lineage>
</organism>
<proteinExistence type="predicted"/>
<dbReference type="AlphaFoldDB" id="A0A2I1HUU8"/>
<evidence type="ECO:0000313" key="2">
    <source>
        <dbReference type="Proteomes" id="UP000234323"/>
    </source>
</evidence>
<reference evidence="1 2" key="1">
    <citation type="submission" date="2015-10" db="EMBL/GenBank/DDBJ databases">
        <title>Genome analyses suggest a sexual origin of heterokaryosis in a supposedly ancient asexual fungus.</title>
        <authorList>
            <person name="Ropars J."/>
            <person name="Sedzielewska K."/>
            <person name="Noel J."/>
            <person name="Charron P."/>
            <person name="Farinelli L."/>
            <person name="Marton T."/>
            <person name="Kruger M."/>
            <person name="Pelin A."/>
            <person name="Brachmann A."/>
            <person name="Corradi N."/>
        </authorList>
    </citation>
    <scope>NUCLEOTIDE SEQUENCE [LARGE SCALE GENOMIC DNA]</scope>
    <source>
        <strain evidence="1 2">A4</strain>
    </source>
</reference>